<name>A0A1H6NXV6_9PSED</name>
<sequence>MRPEKAQAMFWHHANRMTFLDNTIADVTALEPELFKLLHLVKNNEEHTELFKNLFIEVGTTVKHSAWVIIYCMRDLKWPEVQAAVNDWFTEQGGRDRAPRLMGYISDLNRAYADTSWKDADFFFYHWNREHPGETWPCAGIETLEPGEIEPD</sequence>
<evidence type="ECO:0000313" key="2">
    <source>
        <dbReference type="Proteomes" id="UP000182272"/>
    </source>
</evidence>
<proteinExistence type="predicted"/>
<gene>
    <name evidence="1" type="ORF">SAMN05216581_3803</name>
</gene>
<accession>A0A1H6NXV6</accession>
<dbReference type="AlphaFoldDB" id="A0A1H6NXV6"/>
<dbReference type="Proteomes" id="UP000182272">
    <property type="component" value="Chromosome I"/>
</dbReference>
<dbReference type="EMBL" id="LT629972">
    <property type="protein sequence ID" value="SEI18832.1"/>
    <property type="molecule type" value="Genomic_DNA"/>
</dbReference>
<evidence type="ECO:0000313" key="1">
    <source>
        <dbReference type="EMBL" id="SEI18832.1"/>
    </source>
</evidence>
<organism evidence="1 2">
    <name type="scientific">Pseudomonas asplenii</name>
    <dbReference type="NCBI Taxonomy" id="53407"/>
    <lineage>
        <taxon>Bacteria</taxon>
        <taxon>Pseudomonadati</taxon>
        <taxon>Pseudomonadota</taxon>
        <taxon>Gammaproteobacteria</taxon>
        <taxon>Pseudomonadales</taxon>
        <taxon>Pseudomonadaceae</taxon>
        <taxon>Pseudomonas</taxon>
    </lineage>
</organism>
<protein>
    <submittedName>
        <fullName evidence="1">Uncharacterized protein</fullName>
    </submittedName>
</protein>
<reference evidence="1 2" key="1">
    <citation type="submission" date="2016-10" db="EMBL/GenBank/DDBJ databases">
        <authorList>
            <person name="de Groot N.N."/>
        </authorList>
    </citation>
    <scope>NUCLEOTIDE SEQUENCE [LARGE SCALE GENOMIC DNA]</scope>
    <source>
        <strain evidence="1 2">LMG 2158</strain>
    </source>
</reference>